<dbReference type="GO" id="GO:0003677">
    <property type="term" value="F:DNA binding"/>
    <property type="evidence" value="ECO:0007669"/>
    <property type="project" value="UniProtKB-KW"/>
</dbReference>
<dbReference type="InterPro" id="IPR001005">
    <property type="entry name" value="SANT/Myb"/>
</dbReference>
<feature type="region of interest" description="Disordered" evidence="6">
    <location>
        <begin position="438"/>
        <end position="568"/>
    </location>
</feature>
<gene>
    <name evidence="10" type="ORF">Slati_3820200</name>
</gene>
<dbReference type="NCBIfam" id="TIGR01557">
    <property type="entry name" value="myb_SHAQKYF"/>
    <property type="match status" value="1"/>
</dbReference>
<dbReference type="InterPro" id="IPR006447">
    <property type="entry name" value="Myb_dom_plants"/>
</dbReference>
<feature type="domain" description="Myb-like" evidence="7">
    <location>
        <begin position="19"/>
        <end position="69"/>
    </location>
</feature>
<evidence type="ECO:0000256" key="4">
    <source>
        <dbReference type="ARBA" id="ARBA00023163"/>
    </source>
</evidence>
<evidence type="ECO:0000259" key="7">
    <source>
        <dbReference type="PROSITE" id="PS50090"/>
    </source>
</evidence>
<keyword evidence="3" id="KW-0238">DNA-binding</keyword>
<evidence type="ECO:0000256" key="1">
    <source>
        <dbReference type="ARBA" id="ARBA00004123"/>
    </source>
</evidence>
<dbReference type="GO" id="GO:0010468">
    <property type="term" value="P:regulation of gene expression"/>
    <property type="evidence" value="ECO:0007669"/>
    <property type="project" value="UniProtKB-ARBA"/>
</dbReference>
<feature type="region of interest" description="Disordered" evidence="6">
    <location>
        <begin position="87"/>
        <end position="117"/>
    </location>
</feature>
<feature type="compositionally biased region" description="Basic and acidic residues" evidence="6">
    <location>
        <begin position="512"/>
        <end position="527"/>
    </location>
</feature>
<feature type="domain" description="HTH myb-type" evidence="9">
    <location>
        <begin position="19"/>
        <end position="73"/>
    </location>
</feature>
<dbReference type="EMBL" id="JACGWN010000013">
    <property type="protein sequence ID" value="KAL0412305.1"/>
    <property type="molecule type" value="Genomic_DNA"/>
</dbReference>
<dbReference type="PROSITE" id="PS51294">
    <property type="entry name" value="HTH_MYB"/>
    <property type="match status" value="1"/>
</dbReference>
<sequence length="682" mass="74877">MDPYSSGEDLVIKTRKPYTITKQRERWTEEEHNRFLEALKLYGRAWQRIEEHIGTKTAVQIRSHAQKFFTKLEKEALVKGVPIGHALDIEIPPPRPKRKPSNPYPRKTSVGVPISQVGLKDGKLSNPVSSTCPGNMKVELEKETEKPFDDGKLENSNGYQEKDNCTEALTLLKEACCASPSSANKTSLSPKDFGHRSLIAKSCFRMVPHPTFHVVDPYLLHEKSLKYRRIDELKKQKAVDTMPTSDVQATQSYPRHVPVHILDGSLGMSGQSISPDMSYAESMFHQMGGVHSHQNLFMNPAASATPEHFSNASRSSIHQSVPSYHPIFTPIQNQDDYRSFLHMSSTFSSLIVSALSQNPAAYAAASFASTLWPCANKEAPVEPSTAQTGTFQSRPISPAPSMAAIAAATVAAATAWWAAHGLLPLCAPFHPGFTCSPASASATPVASSQGKGVNSERRENSPDPALGGQQLEPECSEALHEQHSRAKSPTLSTSDSEATEGAKLNLGLAADGTEKNADAAELHDANKSKNKKQRSIASEFSPPHDVKIKGKKNSIKDKENPEEKVGNGLQFDLNGKTWAKFSEKLGVQENALLTGENKEDGLLNLGLGHGKLKAHRTGFKPYKRCSVEAKESRVSANSQDDEKGSKRLRPGRRHLYIMFRVGIQSRAPIYCCMLFQFILYSV</sequence>
<evidence type="ECO:0000259" key="9">
    <source>
        <dbReference type="PROSITE" id="PS51294"/>
    </source>
</evidence>
<dbReference type="PANTHER" id="PTHR12802">
    <property type="entry name" value="SWI/SNF COMPLEX-RELATED"/>
    <property type="match status" value="1"/>
</dbReference>
<evidence type="ECO:0000256" key="6">
    <source>
        <dbReference type="SAM" id="MobiDB-lite"/>
    </source>
</evidence>
<reference evidence="10" key="2">
    <citation type="journal article" date="2024" name="Plant">
        <title>Genomic evolution and insights into agronomic trait innovations of Sesamum species.</title>
        <authorList>
            <person name="Miao H."/>
            <person name="Wang L."/>
            <person name="Qu L."/>
            <person name="Liu H."/>
            <person name="Sun Y."/>
            <person name="Le M."/>
            <person name="Wang Q."/>
            <person name="Wei S."/>
            <person name="Zheng Y."/>
            <person name="Lin W."/>
            <person name="Duan Y."/>
            <person name="Cao H."/>
            <person name="Xiong S."/>
            <person name="Wang X."/>
            <person name="Wei L."/>
            <person name="Li C."/>
            <person name="Ma Q."/>
            <person name="Ju M."/>
            <person name="Zhao R."/>
            <person name="Li G."/>
            <person name="Mu C."/>
            <person name="Tian Q."/>
            <person name="Mei H."/>
            <person name="Zhang T."/>
            <person name="Gao T."/>
            <person name="Zhang H."/>
        </authorList>
    </citation>
    <scope>NUCLEOTIDE SEQUENCE</scope>
    <source>
        <strain evidence="10">KEN1</strain>
    </source>
</reference>
<evidence type="ECO:0000256" key="2">
    <source>
        <dbReference type="ARBA" id="ARBA00023015"/>
    </source>
</evidence>
<evidence type="ECO:0000259" key="8">
    <source>
        <dbReference type="PROSITE" id="PS51293"/>
    </source>
</evidence>
<dbReference type="PANTHER" id="PTHR12802:SF177">
    <property type="entry name" value="PROTEIN CCA1"/>
    <property type="match status" value="1"/>
</dbReference>
<reference evidence="10" key="1">
    <citation type="submission" date="2020-06" db="EMBL/GenBank/DDBJ databases">
        <authorList>
            <person name="Li T."/>
            <person name="Hu X."/>
            <person name="Zhang T."/>
            <person name="Song X."/>
            <person name="Zhang H."/>
            <person name="Dai N."/>
            <person name="Sheng W."/>
            <person name="Hou X."/>
            <person name="Wei L."/>
        </authorList>
    </citation>
    <scope>NUCLEOTIDE SEQUENCE</scope>
    <source>
        <strain evidence="10">KEN1</strain>
        <tissue evidence="10">Leaf</tissue>
    </source>
</reference>
<accession>A0AAW2U7J1</accession>
<comment type="subcellular location">
    <subcellularLocation>
        <location evidence="1">Nucleus</location>
    </subcellularLocation>
</comment>
<evidence type="ECO:0000313" key="10">
    <source>
        <dbReference type="EMBL" id="KAL0412305.1"/>
    </source>
</evidence>
<feature type="domain" description="SANT" evidence="8">
    <location>
        <begin position="22"/>
        <end position="73"/>
    </location>
</feature>
<dbReference type="Pfam" id="PF00249">
    <property type="entry name" value="Myb_DNA-binding"/>
    <property type="match status" value="1"/>
</dbReference>
<dbReference type="PROSITE" id="PS50090">
    <property type="entry name" value="MYB_LIKE"/>
    <property type="match status" value="1"/>
</dbReference>
<dbReference type="AlphaFoldDB" id="A0AAW2U7J1"/>
<dbReference type="CDD" id="cd00167">
    <property type="entry name" value="SANT"/>
    <property type="match status" value="1"/>
</dbReference>
<dbReference type="InterPro" id="IPR017884">
    <property type="entry name" value="SANT_dom"/>
</dbReference>
<name>A0AAW2U7J1_9LAMI</name>
<comment type="caution">
    <text evidence="10">The sequence shown here is derived from an EMBL/GenBank/DDBJ whole genome shotgun (WGS) entry which is preliminary data.</text>
</comment>
<dbReference type="Gene3D" id="1.10.10.60">
    <property type="entry name" value="Homeodomain-like"/>
    <property type="match status" value="1"/>
</dbReference>
<evidence type="ECO:0000256" key="5">
    <source>
        <dbReference type="ARBA" id="ARBA00023242"/>
    </source>
</evidence>
<dbReference type="SMART" id="SM00717">
    <property type="entry name" value="SANT"/>
    <property type="match status" value="1"/>
</dbReference>
<dbReference type="PROSITE" id="PS51293">
    <property type="entry name" value="SANT"/>
    <property type="match status" value="1"/>
</dbReference>
<evidence type="ECO:0000256" key="3">
    <source>
        <dbReference type="ARBA" id="ARBA00023125"/>
    </source>
</evidence>
<protein>
    <submittedName>
        <fullName evidence="10">Protein LHY</fullName>
    </submittedName>
</protein>
<dbReference type="InterPro" id="IPR009057">
    <property type="entry name" value="Homeodomain-like_sf"/>
</dbReference>
<keyword evidence="2" id="KW-0805">Transcription regulation</keyword>
<dbReference type="FunFam" id="1.10.10.60:FF:000023">
    <property type="entry name" value="protein REVEILLE 6 isoform X1"/>
    <property type="match status" value="1"/>
</dbReference>
<keyword evidence="4" id="KW-0804">Transcription</keyword>
<dbReference type="InterPro" id="IPR017930">
    <property type="entry name" value="Myb_dom"/>
</dbReference>
<feature type="compositionally biased region" description="Low complexity" evidence="6">
    <location>
        <begin position="438"/>
        <end position="448"/>
    </location>
</feature>
<organism evidence="10">
    <name type="scientific">Sesamum latifolium</name>
    <dbReference type="NCBI Taxonomy" id="2727402"/>
    <lineage>
        <taxon>Eukaryota</taxon>
        <taxon>Viridiplantae</taxon>
        <taxon>Streptophyta</taxon>
        <taxon>Embryophyta</taxon>
        <taxon>Tracheophyta</taxon>
        <taxon>Spermatophyta</taxon>
        <taxon>Magnoliopsida</taxon>
        <taxon>eudicotyledons</taxon>
        <taxon>Gunneridae</taxon>
        <taxon>Pentapetalae</taxon>
        <taxon>asterids</taxon>
        <taxon>lamiids</taxon>
        <taxon>Lamiales</taxon>
        <taxon>Pedaliaceae</taxon>
        <taxon>Sesamum</taxon>
    </lineage>
</organism>
<feature type="compositionally biased region" description="Polar residues" evidence="6">
    <location>
        <begin position="487"/>
        <end position="496"/>
    </location>
</feature>
<dbReference type="GO" id="GO:0005634">
    <property type="term" value="C:nucleus"/>
    <property type="evidence" value="ECO:0007669"/>
    <property type="project" value="UniProtKB-SubCell"/>
</dbReference>
<proteinExistence type="predicted"/>
<keyword evidence="5" id="KW-0539">Nucleus</keyword>
<feature type="compositionally biased region" description="Basic and acidic residues" evidence="6">
    <location>
        <begin position="542"/>
        <end position="565"/>
    </location>
</feature>
<dbReference type="SUPFAM" id="SSF46689">
    <property type="entry name" value="Homeodomain-like"/>
    <property type="match status" value="1"/>
</dbReference>